<accession>A0ABW1S4D4</accession>
<evidence type="ECO:0000313" key="2">
    <source>
        <dbReference type="EMBL" id="MFC6196435.1"/>
    </source>
</evidence>
<evidence type="ECO:0000313" key="3">
    <source>
        <dbReference type="Proteomes" id="UP001596303"/>
    </source>
</evidence>
<dbReference type="EMBL" id="JBHSSW010000001">
    <property type="protein sequence ID" value="MFC6196435.1"/>
    <property type="molecule type" value="Genomic_DNA"/>
</dbReference>
<comment type="caution">
    <text evidence="2">The sequence shown here is derived from an EMBL/GenBank/DDBJ whole genome shotgun (WGS) entry which is preliminary data.</text>
</comment>
<feature type="non-terminal residue" evidence="2">
    <location>
        <position position="193"/>
    </location>
</feature>
<feature type="region of interest" description="Disordered" evidence="1">
    <location>
        <begin position="153"/>
        <end position="193"/>
    </location>
</feature>
<proteinExistence type="predicted"/>
<protein>
    <submittedName>
        <fullName evidence="2">Uncharacterized protein</fullName>
    </submittedName>
</protein>
<reference evidence="3" key="1">
    <citation type="journal article" date="2019" name="Int. J. Syst. Evol. Microbiol.">
        <title>The Global Catalogue of Microorganisms (GCM) 10K type strain sequencing project: providing services to taxonomists for standard genome sequencing and annotation.</title>
        <authorList>
            <consortium name="The Broad Institute Genomics Platform"/>
            <consortium name="The Broad Institute Genome Sequencing Center for Infectious Disease"/>
            <person name="Wu L."/>
            <person name="Ma J."/>
        </authorList>
    </citation>
    <scope>NUCLEOTIDE SEQUENCE [LARGE SCALE GENOMIC DNA]</scope>
    <source>
        <strain evidence="3">CGMCC-1.15741</strain>
    </source>
</reference>
<name>A0ABW1S4D4_9PROT</name>
<dbReference type="RefSeq" id="WP_377373788.1">
    <property type="nucleotide sequence ID" value="NZ_JBHSSW010000001.1"/>
</dbReference>
<feature type="compositionally biased region" description="Pro residues" evidence="1">
    <location>
        <begin position="161"/>
        <end position="174"/>
    </location>
</feature>
<gene>
    <name evidence="2" type="ORF">ACFQDM_00005</name>
</gene>
<dbReference type="Proteomes" id="UP001596303">
    <property type="component" value="Unassembled WGS sequence"/>
</dbReference>
<sequence length="193" mass="20923">MSHEPAPANPYASLSIAQLVGLQLARLYALLVRMEASGERRVPADIARMVISTEGLVHAFIRVLAAEQLKHAGFIEASNAMREPVGTQAPPALTFDVPHTTPTALLARLETSIQTFERAERQASHLARLILCALLYVSPEPRSIAQRFNTPDQSVFLSSNPPTPSPAPWPPPLSVPSDRARPGNGRSLPIRAM</sequence>
<evidence type="ECO:0000256" key="1">
    <source>
        <dbReference type="SAM" id="MobiDB-lite"/>
    </source>
</evidence>
<keyword evidence="3" id="KW-1185">Reference proteome</keyword>
<organism evidence="2 3">
    <name type="scientific">Ponticaulis profundi</name>
    <dbReference type="NCBI Taxonomy" id="2665222"/>
    <lineage>
        <taxon>Bacteria</taxon>
        <taxon>Pseudomonadati</taxon>
        <taxon>Pseudomonadota</taxon>
        <taxon>Alphaproteobacteria</taxon>
        <taxon>Hyphomonadales</taxon>
        <taxon>Hyphomonadaceae</taxon>
        <taxon>Ponticaulis</taxon>
    </lineage>
</organism>